<evidence type="ECO:0000313" key="10">
    <source>
        <dbReference type="Proteomes" id="UP000284842"/>
    </source>
</evidence>
<dbReference type="PANTHER" id="PTHR44653:SF2">
    <property type="entry name" value="DNAJ HOMOLOG SUBFAMILY C MEMBER 1"/>
    <property type="match status" value="1"/>
</dbReference>
<dbReference type="Gene3D" id="1.10.287.110">
    <property type="entry name" value="DnaJ domain"/>
    <property type="match status" value="1"/>
</dbReference>
<evidence type="ECO:0000256" key="6">
    <source>
        <dbReference type="SAM" id="MobiDB-lite"/>
    </source>
</evidence>
<dbReference type="Pfam" id="PF00226">
    <property type="entry name" value="DnaJ"/>
    <property type="match status" value="1"/>
</dbReference>
<evidence type="ECO:0000256" key="2">
    <source>
        <dbReference type="ARBA" id="ARBA00022729"/>
    </source>
</evidence>
<feature type="compositionally biased region" description="Basic residues" evidence="6">
    <location>
        <begin position="279"/>
        <end position="288"/>
    </location>
</feature>
<feature type="domain" description="J" evidence="8">
    <location>
        <begin position="28"/>
        <end position="92"/>
    </location>
</feature>
<dbReference type="SMART" id="SM00271">
    <property type="entry name" value="DnaJ"/>
    <property type="match status" value="1"/>
</dbReference>
<dbReference type="STRING" id="181874.A0A409Y6A6"/>
<dbReference type="GO" id="GO:0012505">
    <property type="term" value="C:endomembrane system"/>
    <property type="evidence" value="ECO:0007669"/>
    <property type="project" value="UniProtKB-SubCell"/>
</dbReference>
<proteinExistence type="predicted"/>
<keyword evidence="1 7" id="KW-0812">Transmembrane</keyword>
<comment type="subcellular location">
    <subcellularLocation>
        <location evidence="5">Endomembrane system</location>
        <topology evidence="5">Single-pass membrane protein</topology>
    </subcellularLocation>
</comment>
<dbReference type="AlphaFoldDB" id="A0A409Y6A6"/>
<dbReference type="InParanoid" id="A0A409Y6A6"/>
<keyword evidence="4 7" id="KW-0472">Membrane</keyword>
<reference evidence="9 10" key="1">
    <citation type="journal article" date="2018" name="Evol. Lett.">
        <title>Horizontal gene cluster transfer increased hallucinogenic mushroom diversity.</title>
        <authorList>
            <person name="Reynolds H.T."/>
            <person name="Vijayakumar V."/>
            <person name="Gluck-Thaler E."/>
            <person name="Korotkin H.B."/>
            <person name="Matheny P.B."/>
            <person name="Slot J.C."/>
        </authorList>
    </citation>
    <scope>NUCLEOTIDE SEQUENCE [LARGE SCALE GENOMIC DNA]</scope>
    <source>
        <strain evidence="9 10">2629</strain>
    </source>
</reference>
<name>A0A409Y6A6_9AGAR</name>
<feature type="transmembrane region" description="Helical" evidence="7">
    <location>
        <begin position="94"/>
        <end position="113"/>
    </location>
</feature>
<accession>A0A409Y6A6</accession>
<dbReference type="OrthoDB" id="413400at2759"/>
<evidence type="ECO:0000256" key="1">
    <source>
        <dbReference type="ARBA" id="ARBA00022692"/>
    </source>
</evidence>
<feature type="region of interest" description="Disordered" evidence="6">
    <location>
        <begin position="222"/>
        <end position="288"/>
    </location>
</feature>
<evidence type="ECO:0000256" key="4">
    <source>
        <dbReference type="ARBA" id="ARBA00023136"/>
    </source>
</evidence>
<dbReference type="CDD" id="cd06257">
    <property type="entry name" value="DnaJ"/>
    <property type="match status" value="1"/>
</dbReference>
<organism evidence="9 10">
    <name type="scientific">Panaeolus cyanescens</name>
    <dbReference type="NCBI Taxonomy" id="181874"/>
    <lineage>
        <taxon>Eukaryota</taxon>
        <taxon>Fungi</taxon>
        <taxon>Dikarya</taxon>
        <taxon>Basidiomycota</taxon>
        <taxon>Agaricomycotina</taxon>
        <taxon>Agaricomycetes</taxon>
        <taxon>Agaricomycetidae</taxon>
        <taxon>Agaricales</taxon>
        <taxon>Agaricineae</taxon>
        <taxon>Galeropsidaceae</taxon>
        <taxon>Panaeolus</taxon>
    </lineage>
</organism>
<keyword evidence="10" id="KW-1185">Reference proteome</keyword>
<dbReference type="InterPro" id="IPR052606">
    <property type="entry name" value="DnaJ_domain_protein"/>
</dbReference>
<dbReference type="SUPFAM" id="SSF46565">
    <property type="entry name" value="Chaperone J-domain"/>
    <property type="match status" value="1"/>
</dbReference>
<evidence type="ECO:0000256" key="3">
    <source>
        <dbReference type="ARBA" id="ARBA00022989"/>
    </source>
</evidence>
<evidence type="ECO:0000256" key="5">
    <source>
        <dbReference type="ARBA" id="ARBA00037847"/>
    </source>
</evidence>
<evidence type="ECO:0000313" key="9">
    <source>
        <dbReference type="EMBL" id="PPQ98566.1"/>
    </source>
</evidence>
<keyword evidence="2" id="KW-0732">Signal</keyword>
<evidence type="ECO:0000256" key="7">
    <source>
        <dbReference type="SAM" id="Phobius"/>
    </source>
</evidence>
<dbReference type="PROSITE" id="PS50076">
    <property type="entry name" value="DNAJ_2"/>
    <property type="match status" value="1"/>
</dbReference>
<dbReference type="Proteomes" id="UP000284842">
    <property type="component" value="Unassembled WGS sequence"/>
</dbReference>
<dbReference type="InterPro" id="IPR001623">
    <property type="entry name" value="DnaJ_domain"/>
</dbReference>
<dbReference type="EMBL" id="NHTK01001382">
    <property type="protein sequence ID" value="PPQ98566.1"/>
    <property type="molecule type" value="Genomic_DNA"/>
</dbReference>
<sequence>MRNNGLCEDHEIFDLVTALENAEGKGTTFYSYLDVPHTATKQEILKAYRKKSMQLHPDKNPGVKGIHDSYDFFYKNGVPKWRGTGYYYSRFRPGLGSVLTFLVIITSTLQYVVQKMNYRRDLERIEVIISKARAAAWGPKLTPVNGQRKIKINLGDAHDEDGGYVASKWLDMVVDGTNVYLLDEEGEMHPIDSSTAVKPSFANTWFISMFKALLNKVTAKGSDATSEVNDEKTQASAPDVDSDDVSSVAGSETTKSGRSTPSRQADGARVLGPTSKAGGMRRKNVRRK</sequence>
<comment type="caution">
    <text evidence="9">The sequence shown here is derived from an EMBL/GenBank/DDBJ whole genome shotgun (WGS) entry which is preliminary data.</text>
</comment>
<evidence type="ECO:0000259" key="8">
    <source>
        <dbReference type="PROSITE" id="PS50076"/>
    </source>
</evidence>
<feature type="compositionally biased region" description="Polar residues" evidence="6">
    <location>
        <begin position="250"/>
        <end position="263"/>
    </location>
</feature>
<feature type="compositionally biased region" description="Low complexity" evidence="6">
    <location>
        <begin position="235"/>
        <end position="249"/>
    </location>
</feature>
<protein>
    <recommendedName>
        <fullName evidence="8">J domain-containing protein</fullName>
    </recommendedName>
</protein>
<gene>
    <name evidence="9" type="ORF">CVT24_004057</name>
</gene>
<dbReference type="PRINTS" id="PR00625">
    <property type="entry name" value="JDOMAIN"/>
</dbReference>
<dbReference type="InterPro" id="IPR036869">
    <property type="entry name" value="J_dom_sf"/>
</dbReference>
<dbReference type="PANTHER" id="PTHR44653">
    <property type="entry name" value="DNAJ HOMOLOG SUBFAMILY C MEMBER 1"/>
    <property type="match status" value="1"/>
</dbReference>
<keyword evidence="3 7" id="KW-1133">Transmembrane helix</keyword>